<dbReference type="EMBL" id="CP002832">
    <property type="protein sequence ID" value="AFC26960.1"/>
    <property type="molecule type" value="Genomic_DNA"/>
</dbReference>
<name>H6LAZ5_SAPGL</name>
<sequence>MSNHQKVWGTEKFLLGLALFLILFISLWAYVYSMNGDSLPMPN</sequence>
<dbReference type="RefSeq" id="WP_015695515.1">
    <property type="nucleotide sequence ID" value="NC_016936.1"/>
</dbReference>
<keyword evidence="1" id="KW-0472">Membrane</keyword>
<protein>
    <submittedName>
        <fullName evidence="2">Uncharacterized protein</fullName>
    </submittedName>
</protein>
<reference evidence="2 3" key="1">
    <citation type="journal article" date="2012" name="Stand. Genomic Sci.">
        <title>Complete genome sequencing and analysis of Saprospira grandis str. Lewin, a predatory marine bacterium.</title>
        <authorList>
            <person name="Saw J.H."/>
            <person name="Yuryev A."/>
            <person name="Kanbe M."/>
            <person name="Hou S."/>
            <person name="Young A.G."/>
            <person name="Aizawa S."/>
            <person name="Alam M."/>
        </authorList>
    </citation>
    <scope>NUCLEOTIDE SEQUENCE [LARGE SCALE GENOMIC DNA]</scope>
    <source>
        <strain evidence="2 3">Lewin</strain>
        <plasmid evidence="3">Plasmid SGRA01</plasmid>
    </source>
</reference>
<keyword evidence="1" id="KW-0812">Transmembrane</keyword>
<proteinExistence type="predicted"/>
<dbReference type="AlphaFoldDB" id="H6LAZ5"/>
<evidence type="ECO:0000313" key="2">
    <source>
        <dbReference type="EMBL" id="AFC26960.1"/>
    </source>
</evidence>
<feature type="transmembrane region" description="Helical" evidence="1">
    <location>
        <begin position="12"/>
        <end position="33"/>
    </location>
</feature>
<organism evidence="2 3">
    <name type="scientific">Saprospira grandis (strain Lewin)</name>
    <dbReference type="NCBI Taxonomy" id="984262"/>
    <lineage>
        <taxon>Bacteria</taxon>
        <taxon>Pseudomonadati</taxon>
        <taxon>Bacteroidota</taxon>
        <taxon>Saprospiria</taxon>
        <taxon>Saprospirales</taxon>
        <taxon>Saprospiraceae</taxon>
        <taxon>Saprospira</taxon>
    </lineage>
</organism>
<dbReference type="KEGG" id="sgn:SGRA_p0020"/>
<gene>
    <name evidence="2" type="ORF">SGRA_p0020</name>
</gene>
<accession>H6LAZ5</accession>
<dbReference type="Proteomes" id="UP000007519">
    <property type="component" value="Plasmid unnamed"/>
</dbReference>
<evidence type="ECO:0000256" key="1">
    <source>
        <dbReference type="SAM" id="Phobius"/>
    </source>
</evidence>
<geneLocation type="plasmid" evidence="3">
    <name>SGRA01</name>
</geneLocation>
<keyword evidence="3" id="KW-1185">Reference proteome</keyword>
<evidence type="ECO:0000313" key="3">
    <source>
        <dbReference type="Proteomes" id="UP000007519"/>
    </source>
</evidence>
<keyword evidence="1" id="KW-1133">Transmembrane helix</keyword>
<keyword evidence="2" id="KW-0614">Plasmid</keyword>
<dbReference type="HOGENOM" id="CLU_3239434_0_0_10"/>